<protein>
    <submittedName>
        <fullName evidence="3">Protein kinase domain-containing protein</fullName>
    </submittedName>
</protein>
<organism evidence="2 3">
    <name type="scientific">Romanomermis culicivorax</name>
    <name type="common">Nematode worm</name>
    <dbReference type="NCBI Taxonomy" id="13658"/>
    <lineage>
        <taxon>Eukaryota</taxon>
        <taxon>Metazoa</taxon>
        <taxon>Ecdysozoa</taxon>
        <taxon>Nematoda</taxon>
        <taxon>Enoplea</taxon>
        <taxon>Dorylaimia</taxon>
        <taxon>Mermithida</taxon>
        <taxon>Mermithoidea</taxon>
        <taxon>Mermithidae</taxon>
        <taxon>Romanomermis</taxon>
    </lineage>
</organism>
<dbReference type="InterPro" id="IPR011009">
    <property type="entry name" value="Kinase-like_dom_sf"/>
</dbReference>
<feature type="domain" description="Protein kinase" evidence="1">
    <location>
        <begin position="1"/>
        <end position="93"/>
    </location>
</feature>
<sequence>PENILLQCKISTRIKIIDFGLSRTIFPGNSIQEIIGTLHQFFRALKSKRNMAKNYKSIYTPKRRWTERMNFAGQELLWVCCDVWSTLDMGLAQ</sequence>
<accession>A0A915KSP5</accession>
<evidence type="ECO:0000313" key="3">
    <source>
        <dbReference type="WBParaSite" id="nRc.2.0.1.t40658-RA"/>
    </source>
</evidence>
<dbReference type="SUPFAM" id="SSF56112">
    <property type="entry name" value="Protein kinase-like (PK-like)"/>
    <property type="match status" value="1"/>
</dbReference>
<dbReference type="GO" id="GO:0005524">
    <property type="term" value="F:ATP binding"/>
    <property type="evidence" value="ECO:0007669"/>
    <property type="project" value="InterPro"/>
</dbReference>
<dbReference type="InterPro" id="IPR000719">
    <property type="entry name" value="Prot_kinase_dom"/>
</dbReference>
<proteinExistence type="predicted"/>
<keyword evidence="2" id="KW-1185">Reference proteome</keyword>
<reference evidence="3" key="1">
    <citation type="submission" date="2022-11" db="UniProtKB">
        <authorList>
            <consortium name="WormBaseParasite"/>
        </authorList>
    </citation>
    <scope>IDENTIFICATION</scope>
</reference>
<evidence type="ECO:0000259" key="1">
    <source>
        <dbReference type="PROSITE" id="PS50011"/>
    </source>
</evidence>
<evidence type="ECO:0000313" key="2">
    <source>
        <dbReference type="Proteomes" id="UP000887565"/>
    </source>
</evidence>
<dbReference type="WBParaSite" id="nRc.2.0.1.t40658-RA">
    <property type="protein sequence ID" value="nRc.2.0.1.t40658-RA"/>
    <property type="gene ID" value="nRc.2.0.1.g40658"/>
</dbReference>
<dbReference type="PROSITE" id="PS50011">
    <property type="entry name" value="PROTEIN_KINASE_DOM"/>
    <property type="match status" value="1"/>
</dbReference>
<dbReference type="Gene3D" id="1.10.510.10">
    <property type="entry name" value="Transferase(Phosphotransferase) domain 1"/>
    <property type="match status" value="1"/>
</dbReference>
<name>A0A915KSP5_ROMCU</name>
<dbReference type="AlphaFoldDB" id="A0A915KSP5"/>
<dbReference type="Proteomes" id="UP000887565">
    <property type="component" value="Unplaced"/>
</dbReference>
<dbReference type="GO" id="GO:0004672">
    <property type="term" value="F:protein kinase activity"/>
    <property type="evidence" value="ECO:0007669"/>
    <property type="project" value="InterPro"/>
</dbReference>